<organism evidence="2 3">
    <name type="scientific">Dillenia turbinata</name>
    <dbReference type="NCBI Taxonomy" id="194707"/>
    <lineage>
        <taxon>Eukaryota</taxon>
        <taxon>Viridiplantae</taxon>
        <taxon>Streptophyta</taxon>
        <taxon>Embryophyta</taxon>
        <taxon>Tracheophyta</taxon>
        <taxon>Spermatophyta</taxon>
        <taxon>Magnoliopsida</taxon>
        <taxon>eudicotyledons</taxon>
        <taxon>Gunneridae</taxon>
        <taxon>Pentapetalae</taxon>
        <taxon>Dilleniales</taxon>
        <taxon>Dilleniaceae</taxon>
        <taxon>Dillenia</taxon>
    </lineage>
</organism>
<feature type="region of interest" description="Disordered" evidence="1">
    <location>
        <begin position="57"/>
        <end position="82"/>
    </location>
</feature>
<sequence length="82" mass="8702">MGVIPPRVGQGRARVTIIGGDDIHFLIITSQGILCCSCSCRSDGSCRLNIASTKTQTNNKQSHKGMDMFNTNMLSSGKGAIT</sequence>
<protein>
    <submittedName>
        <fullName evidence="2">Uncharacterized protein</fullName>
    </submittedName>
</protein>
<reference evidence="2 3" key="1">
    <citation type="submission" date="2023-12" db="EMBL/GenBank/DDBJ databases">
        <title>A high-quality genome assembly for Dillenia turbinata (Dilleniales).</title>
        <authorList>
            <person name="Chanderbali A."/>
        </authorList>
    </citation>
    <scope>NUCLEOTIDE SEQUENCE [LARGE SCALE GENOMIC DNA]</scope>
    <source>
        <strain evidence="2">LSX21</strain>
        <tissue evidence="2">Leaf</tissue>
    </source>
</reference>
<proteinExistence type="predicted"/>
<dbReference type="EMBL" id="JBAMMX010000004">
    <property type="protein sequence ID" value="KAK6942654.1"/>
    <property type="molecule type" value="Genomic_DNA"/>
</dbReference>
<dbReference type="AlphaFoldDB" id="A0AAN8VYI9"/>
<evidence type="ECO:0000313" key="2">
    <source>
        <dbReference type="EMBL" id="KAK6942654.1"/>
    </source>
</evidence>
<dbReference type="Proteomes" id="UP001370490">
    <property type="component" value="Unassembled WGS sequence"/>
</dbReference>
<evidence type="ECO:0000313" key="3">
    <source>
        <dbReference type="Proteomes" id="UP001370490"/>
    </source>
</evidence>
<accession>A0AAN8VYI9</accession>
<name>A0AAN8VYI9_9MAGN</name>
<gene>
    <name evidence="2" type="ORF">RJ641_028031</name>
</gene>
<comment type="caution">
    <text evidence="2">The sequence shown here is derived from an EMBL/GenBank/DDBJ whole genome shotgun (WGS) entry which is preliminary data.</text>
</comment>
<evidence type="ECO:0000256" key="1">
    <source>
        <dbReference type="SAM" id="MobiDB-lite"/>
    </source>
</evidence>
<keyword evidence="3" id="KW-1185">Reference proteome</keyword>